<evidence type="ECO:0000313" key="3">
    <source>
        <dbReference type="Proteomes" id="UP000016928"/>
    </source>
</evidence>
<keyword evidence="1" id="KW-1133">Transmembrane helix</keyword>
<proteinExistence type="predicted"/>
<organism evidence="2 3">
    <name type="scientific">Fusarium oxysporum f. sp. cubense (strain race 1)</name>
    <name type="common">Panama disease fungus</name>
    <dbReference type="NCBI Taxonomy" id="1229664"/>
    <lineage>
        <taxon>Eukaryota</taxon>
        <taxon>Fungi</taxon>
        <taxon>Dikarya</taxon>
        <taxon>Ascomycota</taxon>
        <taxon>Pezizomycotina</taxon>
        <taxon>Sordariomycetes</taxon>
        <taxon>Hypocreomycetidae</taxon>
        <taxon>Hypocreales</taxon>
        <taxon>Nectriaceae</taxon>
        <taxon>Fusarium</taxon>
        <taxon>Fusarium oxysporum species complex</taxon>
    </lineage>
</organism>
<feature type="transmembrane region" description="Helical" evidence="1">
    <location>
        <begin position="137"/>
        <end position="155"/>
    </location>
</feature>
<keyword evidence="1" id="KW-0812">Transmembrane</keyword>
<feature type="transmembrane region" description="Helical" evidence="1">
    <location>
        <begin position="108"/>
        <end position="131"/>
    </location>
</feature>
<evidence type="ECO:0000313" key="2">
    <source>
        <dbReference type="EMBL" id="ENH61031.1"/>
    </source>
</evidence>
<accession>N4TWR5</accession>
<reference evidence="3" key="2">
    <citation type="journal article" date="2014" name="PLoS ONE">
        <title>Genome and Transcriptome Analysis of the Fungal Pathogen Fusarium oxysporum f. sp. cubense Causing Banana Vascular Wilt Disease.</title>
        <authorList>
            <person name="Guo L."/>
            <person name="Han L."/>
            <person name="Yang L."/>
            <person name="Zeng H."/>
            <person name="Fan D."/>
            <person name="Zhu Y."/>
            <person name="Feng Y."/>
            <person name="Wang G."/>
            <person name="Peng C."/>
            <person name="Jiang X."/>
            <person name="Zhou D."/>
            <person name="Ni P."/>
            <person name="Liang C."/>
            <person name="Liu L."/>
            <person name="Wang J."/>
            <person name="Mao C."/>
            <person name="Fang X."/>
            <person name="Peng M."/>
            <person name="Huang J."/>
        </authorList>
    </citation>
    <scope>NUCLEOTIDE SEQUENCE [LARGE SCALE GENOMIC DNA]</scope>
    <source>
        <strain evidence="3">race 1</strain>
    </source>
</reference>
<dbReference type="EMBL" id="KB731261">
    <property type="protein sequence ID" value="ENH61031.1"/>
    <property type="molecule type" value="Genomic_DNA"/>
</dbReference>
<name>N4TWR5_FUSC1</name>
<dbReference type="HOGENOM" id="CLU_1574441_0_0_1"/>
<sequence>GLAWHLTPPKYGGSGFLASFQVLKAHLTSLYTPLPCPAIASFPSSEVSCKNTHPYPFRPSPLPALRFGLAHQTLFESPARKEKNDDTLGTPVLYYFAPLPQIPTSFRFPLCLCALHLILILILNLGFLLQIPPFPSWLLFLFAALLPSSTVSFKLPHPTLCSLIPTQNLT</sequence>
<keyword evidence="1" id="KW-0472">Membrane</keyword>
<feature type="non-terminal residue" evidence="2">
    <location>
        <position position="1"/>
    </location>
</feature>
<dbReference type="AlphaFoldDB" id="N4TWR5"/>
<reference evidence="3" key="1">
    <citation type="submission" date="2012-09" db="EMBL/GenBank/DDBJ databases">
        <title>Genome sequencing and comparative transcriptomics of race 1 and race 4 of banana pathogen: Fusarium oxysporum f. sp. cubense.</title>
        <authorList>
            <person name="Fang X."/>
            <person name="Huang J."/>
        </authorList>
    </citation>
    <scope>NUCLEOTIDE SEQUENCE [LARGE SCALE GENOMIC DNA]</scope>
    <source>
        <strain evidence="3">race 1</strain>
    </source>
</reference>
<dbReference type="Proteomes" id="UP000016928">
    <property type="component" value="Unassembled WGS sequence"/>
</dbReference>
<protein>
    <submittedName>
        <fullName evidence="2">Uncharacterized protein</fullName>
    </submittedName>
</protein>
<gene>
    <name evidence="2" type="ORF">FOC1_g10015837</name>
</gene>
<evidence type="ECO:0000256" key="1">
    <source>
        <dbReference type="SAM" id="Phobius"/>
    </source>
</evidence>
<dbReference type="VEuPathDB" id="FungiDB:FOC1_g10015837"/>